<dbReference type="InterPro" id="IPR032720">
    <property type="entry name" value="Cys_rich_CWC"/>
</dbReference>
<dbReference type="EMBL" id="RCZI01000006">
    <property type="protein sequence ID" value="TPG23966.1"/>
    <property type="molecule type" value="Genomic_DNA"/>
</dbReference>
<organism evidence="1 2">
    <name type="scientific">Variovorax guangxiensis</name>
    <dbReference type="NCBI Taxonomy" id="1775474"/>
    <lineage>
        <taxon>Bacteria</taxon>
        <taxon>Pseudomonadati</taxon>
        <taxon>Pseudomonadota</taxon>
        <taxon>Betaproteobacteria</taxon>
        <taxon>Burkholderiales</taxon>
        <taxon>Comamonadaceae</taxon>
        <taxon>Variovorax</taxon>
    </lineage>
</organism>
<dbReference type="AlphaFoldDB" id="A0A502DIP6"/>
<evidence type="ECO:0008006" key="3">
    <source>
        <dbReference type="Google" id="ProtNLM"/>
    </source>
</evidence>
<proteinExistence type="predicted"/>
<comment type="caution">
    <text evidence="1">The sequence shown here is derived from an EMBL/GenBank/DDBJ whole genome shotgun (WGS) entry which is preliminary data.</text>
</comment>
<dbReference type="Proteomes" id="UP000319212">
    <property type="component" value="Unassembled WGS sequence"/>
</dbReference>
<accession>A0A502DIP6</accession>
<dbReference type="OrthoDB" id="8912324at2"/>
<evidence type="ECO:0000313" key="2">
    <source>
        <dbReference type="Proteomes" id="UP000319212"/>
    </source>
</evidence>
<dbReference type="Pfam" id="PF14375">
    <property type="entry name" value="Cys_rich_CWC"/>
    <property type="match status" value="1"/>
</dbReference>
<evidence type="ECO:0000313" key="1">
    <source>
        <dbReference type="EMBL" id="TPG23966.1"/>
    </source>
</evidence>
<sequence>MQSISVPDALRCPLCGMTNGCEMEMASRAGTTAPSTCWCMTATFDDALLARVPAVSQGSSCICARCAADAQR</sequence>
<protein>
    <recommendedName>
        <fullName evidence="3">Cysteine-rich CWC family protein</fullName>
    </recommendedName>
</protein>
<dbReference type="RefSeq" id="WP_140844746.1">
    <property type="nucleotide sequence ID" value="NZ_RCZI01000006.1"/>
</dbReference>
<name>A0A502DIP6_9BURK</name>
<reference evidence="1 2" key="1">
    <citation type="journal article" date="2019" name="Environ. Microbiol.">
        <title>Species interactions and distinct microbial communities in high Arctic permafrost affected cryosols are associated with the CH4 and CO2 gas fluxes.</title>
        <authorList>
            <person name="Altshuler I."/>
            <person name="Hamel J."/>
            <person name="Turney S."/>
            <person name="Magnuson E."/>
            <person name="Levesque R."/>
            <person name="Greer C."/>
            <person name="Whyte L.G."/>
        </authorList>
    </citation>
    <scope>NUCLEOTIDE SEQUENCE [LARGE SCALE GENOMIC DNA]</scope>
    <source>
        <strain evidence="1 2">S06.C</strain>
    </source>
</reference>
<gene>
    <name evidence="1" type="ORF">EAH82_18515</name>
</gene>